<gene>
    <name evidence="2" type="ORF">DEP93_01950</name>
</gene>
<organism evidence="2 3">
    <name type="scientific">candidate division WWE3 bacterium</name>
    <dbReference type="NCBI Taxonomy" id="2053526"/>
    <lineage>
        <taxon>Bacteria</taxon>
        <taxon>Katanobacteria</taxon>
    </lineage>
</organism>
<evidence type="ECO:0000256" key="1">
    <source>
        <dbReference type="SAM" id="SignalP"/>
    </source>
</evidence>
<sequence length="207" mass="22846">MSPHYCGLFCICFLDWEVKRMKKLLLFVVALATVSALTTSSVTAAKPADKGFNEFGYNYTARNFVGTGASWCADYGVFDEATCNEWLMGPFYNDKLVMKWNEAWDACNDNGYDDPAYCAGAWTDNEWNGMNGGSGAVWHYKIIWVGSEGESSPYWREGGYLVWGNYEVVMDQGTDKTGTAYPPCSGEPNNGGHTMCALAIPSGYGHK</sequence>
<name>A0A3D0ZPL0_UNCKA</name>
<dbReference type="AlphaFoldDB" id="A0A3D0ZPL0"/>
<dbReference type="Proteomes" id="UP000263336">
    <property type="component" value="Unassembled WGS sequence"/>
</dbReference>
<dbReference type="EMBL" id="DOZN01000012">
    <property type="protein sequence ID" value="HCC42211.1"/>
    <property type="molecule type" value="Genomic_DNA"/>
</dbReference>
<protein>
    <submittedName>
        <fullName evidence="2">Uncharacterized protein</fullName>
    </submittedName>
</protein>
<evidence type="ECO:0000313" key="3">
    <source>
        <dbReference type="Proteomes" id="UP000263336"/>
    </source>
</evidence>
<proteinExistence type="predicted"/>
<comment type="caution">
    <text evidence="2">The sequence shown here is derived from an EMBL/GenBank/DDBJ whole genome shotgun (WGS) entry which is preliminary data.</text>
</comment>
<feature type="signal peptide" evidence="1">
    <location>
        <begin position="1"/>
        <end position="44"/>
    </location>
</feature>
<accession>A0A3D0ZPL0</accession>
<keyword evidence="1" id="KW-0732">Signal</keyword>
<reference evidence="2 3" key="1">
    <citation type="journal article" date="2018" name="Nat. Biotechnol.">
        <title>A standardized bacterial taxonomy based on genome phylogeny substantially revises the tree of life.</title>
        <authorList>
            <person name="Parks D.H."/>
            <person name="Chuvochina M."/>
            <person name="Waite D.W."/>
            <person name="Rinke C."/>
            <person name="Skarshewski A."/>
            <person name="Chaumeil P.A."/>
            <person name="Hugenholtz P."/>
        </authorList>
    </citation>
    <scope>NUCLEOTIDE SEQUENCE [LARGE SCALE GENOMIC DNA]</scope>
    <source>
        <strain evidence="2">UBA11701</strain>
    </source>
</reference>
<feature type="chain" id="PRO_5017806844" evidence="1">
    <location>
        <begin position="45"/>
        <end position="207"/>
    </location>
</feature>
<evidence type="ECO:0000313" key="2">
    <source>
        <dbReference type="EMBL" id="HCC42211.1"/>
    </source>
</evidence>